<dbReference type="AlphaFoldDB" id="A0A3R9QY72"/>
<protein>
    <submittedName>
        <fullName evidence="1">Uncharacterized protein</fullName>
    </submittedName>
</protein>
<dbReference type="EMBL" id="CP031976">
    <property type="protein sequence ID" value="QHI12243.1"/>
    <property type="molecule type" value="Genomic_DNA"/>
</dbReference>
<sequence>MRFFYKTNMKTQAYIYLESDQVYGDYIDHFYNEHNVKCMRIMLRVKIGNLFYSCSFIFKDFSSWILGELIHCEINFLCYNGELNFFKNYELHNLKNERIGLIYFTDVL</sequence>
<dbReference type="Proteomes" id="UP000463868">
    <property type="component" value="Chromosome"/>
</dbReference>
<evidence type="ECO:0000313" key="1">
    <source>
        <dbReference type="EMBL" id="QHI12243.1"/>
    </source>
</evidence>
<gene>
    <name evidence="1" type="ORF">AhaeAN43_02030</name>
</gene>
<name>A0A3R9QY72_ACIHA</name>
<organism evidence="1 2">
    <name type="scientific">Acinetobacter haemolyticus</name>
    <dbReference type="NCBI Taxonomy" id="29430"/>
    <lineage>
        <taxon>Bacteria</taxon>
        <taxon>Pseudomonadati</taxon>
        <taxon>Pseudomonadota</taxon>
        <taxon>Gammaproteobacteria</taxon>
        <taxon>Moraxellales</taxon>
        <taxon>Moraxellaceae</taxon>
        <taxon>Acinetobacter</taxon>
    </lineage>
</organism>
<accession>A0A3R9QY72</accession>
<reference evidence="1 2" key="1">
    <citation type="submission" date="2018-08" db="EMBL/GenBank/DDBJ databases">
        <title>Analysis of the genomic diversity of Mexican Acinetobacter haemolyticus clinical isolates.</title>
        <authorList>
            <person name="Castro-Jaimes S."/>
            <person name="Cevallos M.A."/>
        </authorList>
    </citation>
    <scope>NUCLEOTIDE SEQUENCE [LARGE SCALE GENOMIC DNA]</scope>
    <source>
        <strain evidence="1 2">AN43</strain>
    </source>
</reference>
<proteinExistence type="predicted"/>
<evidence type="ECO:0000313" key="2">
    <source>
        <dbReference type="Proteomes" id="UP000463868"/>
    </source>
</evidence>